<sequence>MPADLDTAKYVSFVTYKKDGTPVATPVWVVPFEGGYAFTTDPDAYKVKRLRNDARATLTVCDMRGKIAPGAIVYSGAALVLDEADTQRVDALIRKKYSIGYRMIGVMSVLKKIAGKGSTAGDAAIKVTVS</sequence>
<dbReference type="AlphaFoldDB" id="A0A6J6M2S7"/>
<dbReference type="PANTHER" id="PTHR35176:SF11">
    <property type="entry name" value="PYRIDOXAMINE 5'-PHOSPHATE OXIDASE FAMILY PROTEIN"/>
    <property type="match status" value="1"/>
</dbReference>
<feature type="domain" description="Pyridoxamine 5'-phosphate oxidase N-terminal" evidence="2">
    <location>
        <begin position="6"/>
        <end position="95"/>
    </location>
</feature>
<gene>
    <name evidence="3" type="ORF">UFOPK2295_00594</name>
</gene>
<evidence type="ECO:0000259" key="2">
    <source>
        <dbReference type="Pfam" id="PF01243"/>
    </source>
</evidence>
<dbReference type="InterPro" id="IPR012349">
    <property type="entry name" value="Split_barrel_FMN-bd"/>
</dbReference>
<dbReference type="Gene3D" id="2.30.110.10">
    <property type="entry name" value="Electron Transport, Fmn-binding Protein, Chain A"/>
    <property type="match status" value="1"/>
</dbReference>
<dbReference type="GO" id="GO:0070967">
    <property type="term" value="F:coenzyme F420 binding"/>
    <property type="evidence" value="ECO:0007669"/>
    <property type="project" value="TreeGrafter"/>
</dbReference>
<name>A0A6J6M2S7_9ZZZZ</name>
<dbReference type="GO" id="GO:0005829">
    <property type="term" value="C:cytosol"/>
    <property type="evidence" value="ECO:0007669"/>
    <property type="project" value="TreeGrafter"/>
</dbReference>
<proteinExistence type="predicted"/>
<keyword evidence="1" id="KW-0560">Oxidoreductase</keyword>
<reference evidence="3" key="1">
    <citation type="submission" date="2020-05" db="EMBL/GenBank/DDBJ databases">
        <authorList>
            <person name="Chiriac C."/>
            <person name="Salcher M."/>
            <person name="Ghai R."/>
            <person name="Kavagutti S V."/>
        </authorList>
    </citation>
    <scope>NUCLEOTIDE SEQUENCE</scope>
</reference>
<dbReference type="InterPro" id="IPR019965">
    <property type="entry name" value="PPOX_F420-dep_Rv2061_put"/>
</dbReference>
<dbReference type="InterPro" id="IPR052019">
    <property type="entry name" value="F420H2_bilvrd_red/Heme_oxyg"/>
</dbReference>
<dbReference type="InterPro" id="IPR011576">
    <property type="entry name" value="Pyridox_Oxase_N"/>
</dbReference>
<evidence type="ECO:0000256" key="1">
    <source>
        <dbReference type="ARBA" id="ARBA00023002"/>
    </source>
</evidence>
<evidence type="ECO:0000313" key="3">
    <source>
        <dbReference type="EMBL" id="CAB4667589.1"/>
    </source>
</evidence>
<organism evidence="3">
    <name type="scientific">freshwater metagenome</name>
    <dbReference type="NCBI Taxonomy" id="449393"/>
    <lineage>
        <taxon>unclassified sequences</taxon>
        <taxon>metagenomes</taxon>
        <taxon>ecological metagenomes</taxon>
    </lineage>
</organism>
<protein>
    <submittedName>
        <fullName evidence="3">Unannotated protein</fullName>
    </submittedName>
</protein>
<accession>A0A6J6M2S7</accession>
<dbReference type="NCBIfam" id="TIGR03666">
    <property type="entry name" value="Rv2061_F420"/>
    <property type="match status" value="1"/>
</dbReference>
<dbReference type="PANTHER" id="PTHR35176">
    <property type="entry name" value="HEME OXYGENASE HI_0854-RELATED"/>
    <property type="match status" value="1"/>
</dbReference>
<dbReference type="SUPFAM" id="SSF50475">
    <property type="entry name" value="FMN-binding split barrel"/>
    <property type="match status" value="1"/>
</dbReference>
<dbReference type="GO" id="GO:0016627">
    <property type="term" value="F:oxidoreductase activity, acting on the CH-CH group of donors"/>
    <property type="evidence" value="ECO:0007669"/>
    <property type="project" value="TreeGrafter"/>
</dbReference>
<dbReference type="Pfam" id="PF01243">
    <property type="entry name" value="PNPOx_N"/>
    <property type="match status" value="1"/>
</dbReference>
<dbReference type="EMBL" id="CAEZWV010000008">
    <property type="protein sequence ID" value="CAB4667589.1"/>
    <property type="molecule type" value="Genomic_DNA"/>
</dbReference>